<dbReference type="EMBL" id="BNJQ01000032">
    <property type="protein sequence ID" value="GHP10945.1"/>
    <property type="molecule type" value="Genomic_DNA"/>
</dbReference>
<keyword evidence="3" id="KW-1185">Reference proteome</keyword>
<sequence length="87" mass="9635">MSVPMVVRLDVDEHTDIDVGGASAENNKDESSPPPKKGKLVLRVCRSEDKWHSLKAWRDVLILFGDDKTAGPALAGAEVLAFDYYYE</sequence>
<evidence type="ECO:0000313" key="2">
    <source>
        <dbReference type="EMBL" id="GHP10945.1"/>
    </source>
</evidence>
<feature type="region of interest" description="Disordered" evidence="1">
    <location>
        <begin position="14"/>
        <end position="38"/>
    </location>
</feature>
<reference evidence="2" key="1">
    <citation type="submission" date="2020-10" db="EMBL/GenBank/DDBJ databases">
        <title>Unveiling of a novel bifunctional photoreceptor, Dualchrome1, isolated from a cosmopolitan green alga.</title>
        <authorList>
            <person name="Suzuki S."/>
            <person name="Kawachi M."/>
        </authorList>
    </citation>
    <scope>NUCLEOTIDE SEQUENCE</scope>
    <source>
        <strain evidence="2">NIES 2893</strain>
    </source>
</reference>
<organism evidence="2 3">
    <name type="scientific">Pycnococcus provasolii</name>
    <dbReference type="NCBI Taxonomy" id="41880"/>
    <lineage>
        <taxon>Eukaryota</taxon>
        <taxon>Viridiplantae</taxon>
        <taxon>Chlorophyta</taxon>
        <taxon>Pseudoscourfieldiophyceae</taxon>
        <taxon>Pseudoscourfieldiales</taxon>
        <taxon>Pycnococcaceae</taxon>
        <taxon>Pycnococcus</taxon>
    </lineage>
</organism>
<dbReference type="AlphaFoldDB" id="A0A830HW29"/>
<protein>
    <submittedName>
        <fullName evidence="2">Uncharacterized protein</fullName>
    </submittedName>
</protein>
<name>A0A830HW29_9CHLO</name>
<accession>A0A830HW29</accession>
<evidence type="ECO:0000256" key="1">
    <source>
        <dbReference type="SAM" id="MobiDB-lite"/>
    </source>
</evidence>
<dbReference type="Proteomes" id="UP000660262">
    <property type="component" value="Unassembled WGS sequence"/>
</dbReference>
<proteinExistence type="predicted"/>
<gene>
    <name evidence="2" type="ORF">PPROV_000967500</name>
</gene>
<comment type="caution">
    <text evidence="2">The sequence shown here is derived from an EMBL/GenBank/DDBJ whole genome shotgun (WGS) entry which is preliminary data.</text>
</comment>
<evidence type="ECO:0000313" key="3">
    <source>
        <dbReference type="Proteomes" id="UP000660262"/>
    </source>
</evidence>